<accession>A0A2N1M2T9</accession>
<dbReference type="AlphaFoldDB" id="A0A2N1M2T9"/>
<proteinExistence type="predicted"/>
<dbReference type="EMBL" id="LLXL01006434">
    <property type="protein sequence ID" value="PKK55974.1"/>
    <property type="molecule type" value="Genomic_DNA"/>
</dbReference>
<evidence type="ECO:0000313" key="1">
    <source>
        <dbReference type="EMBL" id="PKK55974.1"/>
    </source>
</evidence>
<gene>
    <name evidence="2" type="ORF">RhiirC2_786999</name>
    <name evidence="1" type="ORF">RhiirC2_801039</name>
</gene>
<reference evidence="1 3" key="1">
    <citation type="submission" date="2016-04" db="EMBL/GenBank/DDBJ databases">
        <title>Genome analyses suggest a sexual origin of heterokaryosis in a supposedly ancient asexual fungus.</title>
        <authorList>
            <person name="Ropars J."/>
            <person name="Sedzielewska K."/>
            <person name="Noel J."/>
            <person name="Charron P."/>
            <person name="Farinelli L."/>
            <person name="Marton T."/>
            <person name="Kruger M."/>
            <person name="Pelin A."/>
            <person name="Brachmann A."/>
            <person name="Corradi N."/>
        </authorList>
    </citation>
    <scope>NUCLEOTIDE SEQUENCE [LARGE SCALE GENOMIC DNA]</scope>
    <source>
        <strain evidence="1 3">C2</strain>
    </source>
</reference>
<reference evidence="1 3" key="2">
    <citation type="submission" date="2017-10" db="EMBL/GenBank/DDBJ databases">
        <title>Extensive intraspecific genome diversity in a model arbuscular mycorrhizal fungus.</title>
        <authorList>
            <person name="Chen E.C.H."/>
            <person name="Morin E."/>
            <person name="Baudet D."/>
            <person name="Noel J."/>
            <person name="Ndikumana S."/>
            <person name="Charron P."/>
            <person name="St-Onge C."/>
            <person name="Giorgi J."/>
            <person name="Grigoriev I.V."/>
            <person name="Roux C."/>
            <person name="Martin F.M."/>
            <person name="Corradi N."/>
        </authorList>
    </citation>
    <scope>NUCLEOTIDE SEQUENCE [LARGE SCALE GENOMIC DNA]</scope>
    <source>
        <strain evidence="1 3">C2</strain>
    </source>
</reference>
<comment type="caution">
    <text evidence="1">The sequence shown here is derived from an EMBL/GenBank/DDBJ whole genome shotgun (WGS) entry which is preliminary data.</text>
</comment>
<organism evidence="1 3">
    <name type="scientific">Rhizophagus irregularis</name>
    <dbReference type="NCBI Taxonomy" id="588596"/>
    <lineage>
        <taxon>Eukaryota</taxon>
        <taxon>Fungi</taxon>
        <taxon>Fungi incertae sedis</taxon>
        <taxon>Mucoromycota</taxon>
        <taxon>Glomeromycotina</taxon>
        <taxon>Glomeromycetes</taxon>
        <taxon>Glomerales</taxon>
        <taxon>Glomeraceae</taxon>
        <taxon>Rhizophagus</taxon>
    </lineage>
</organism>
<dbReference type="EMBL" id="LLXL01001377">
    <property type="protein sequence ID" value="PKK64803.1"/>
    <property type="molecule type" value="Genomic_DNA"/>
</dbReference>
<protein>
    <submittedName>
        <fullName evidence="1">Uncharacterized protein</fullName>
    </submittedName>
</protein>
<sequence>MPISKHPISDEDIQVDAIDEYFPLQSGWALKENQKFGKKGGARMAKKIISLLQAFFHAGNANKSDRYSAHDMLDELNDMANKGELEFEIIPRLETIQNWIARYSSACKREMAEIVLQREEQRH</sequence>
<dbReference type="VEuPathDB" id="FungiDB:RhiirFUN_015932"/>
<evidence type="ECO:0000313" key="3">
    <source>
        <dbReference type="Proteomes" id="UP000233469"/>
    </source>
</evidence>
<dbReference type="VEuPathDB" id="FungiDB:FUN_006699"/>
<name>A0A2N1M2T9_9GLOM</name>
<dbReference type="Proteomes" id="UP000233469">
    <property type="component" value="Unassembled WGS sequence"/>
</dbReference>
<evidence type="ECO:0000313" key="2">
    <source>
        <dbReference type="EMBL" id="PKK64803.1"/>
    </source>
</evidence>
<dbReference type="VEuPathDB" id="FungiDB:RhiirA1_478506"/>